<feature type="transmembrane region" description="Helical" evidence="1">
    <location>
        <begin position="90"/>
        <end position="111"/>
    </location>
</feature>
<evidence type="ECO:0000313" key="3">
    <source>
        <dbReference type="Proteomes" id="UP001182556"/>
    </source>
</evidence>
<protein>
    <submittedName>
        <fullName evidence="2">Uncharacterized protein</fullName>
    </submittedName>
</protein>
<keyword evidence="1" id="KW-0472">Membrane</keyword>
<reference evidence="2" key="1">
    <citation type="submission" date="2023-02" db="EMBL/GenBank/DDBJ databases">
        <title>Identification and recombinant expression of a fungal hydrolase from Papiliotrema laurentii that hydrolyzes apple cutin and clears colloidal polyester polyurethane.</title>
        <authorList>
            <consortium name="DOE Joint Genome Institute"/>
            <person name="Roman V.A."/>
            <person name="Bojanowski C."/>
            <person name="Crable B.R."/>
            <person name="Wagner D.N."/>
            <person name="Hung C.S."/>
            <person name="Nadeau L.J."/>
            <person name="Schratz L."/>
            <person name="Haridas S."/>
            <person name="Pangilinan J."/>
            <person name="Lipzen A."/>
            <person name="Na H."/>
            <person name="Yan M."/>
            <person name="Ng V."/>
            <person name="Grigoriev I.V."/>
            <person name="Spatafora J.W."/>
            <person name="Barlow D."/>
            <person name="Biffinger J."/>
            <person name="Kelley-Loughnane N."/>
            <person name="Varaljay V.A."/>
            <person name="Crookes-Goodson W.J."/>
        </authorList>
    </citation>
    <scope>NUCLEOTIDE SEQUENCE</scope>
    <source>
        <strain evidence="2">5307AH</strain>
    </source>
</reference>
<dbReference type="EMBL" id="JAODAN010000001">
    <property type="protein sequence ID" value="KAK1926899.1"/>
    <property type="molecule type" value="Genomic_DNA"/>
</dbReference>
<keyword evidence="1" id="KW-0812">Transmembrane</keyword>
<gene>
    <name evidence="2" type="ORF">DB88DRAFT_469652</name>
</gene>
<organism evidence="2 3">
    <name type="scientific">Papiliotrema laurentii</name>
    <name type="common">Cryptococcus laurentii</name>
    <dbReference type="NCBI Taxonomy" id="5418"/>
    <lineage>
        <taxon>Eukaryota</taxon>
        <taxon>Fungi</taxon>
        <taxon>Dikarya</taxon>
        <taxon>Basidiomycota</taxon>
        <taxon>Agaricomycotina</taxon>
        <taxon>Tremellomycetes</taxon>
        <taxon>Tremellales</taxon>
        <taxon>Rhynchogastremaceae</taxon>
        <taxon>Papiliotrema</taxon>
    </lineage>
</organism>
<evidence type="ECO:0000313" key="2">
    <source>
        <dbReference type="EMBL" id="KAK1926899.1"/>
    </source>
</evidence>
<dbReference type="AlphaFoldDB" id="A0AAD9FVC5"/>
<accession>A0AAD9FVC5</accession>
<proteinExistence type="predicted"/>
<sequence length="142" mass="15952">MHAAEERTNKATLLCRSSPVQLPVLTGQDCPTLTLNVLQDDSHLITDLVKAQHSPARLESPVFKMYLNPELSYRDDSKTNEPGVLEQHKWLLAVIIVLSVLLAILASVCVLKRHKEWSRTKAVNGETSNHMSCLWQTPSNRN</sequence>
<comment type="caution">
    <text evidence="2">The sequence shown here is derived from an EMBL/GenBank/DDBJ whole genome shotgun (WGS) entry which is preliminary data.</text>
</comment>
<keyword evidence="3" id="KW-1185">Reference proteome</keyword>
<name>A0AAD9FVC5_PAPLA</name>
<keyword evidence="1" id="KW-1133">Transmembrane helix</keyword>
<evidence type="ECO:0000256" key="1">
    <source>
        <dbReference type="SAM" id="Phobius"/>
    </source>
</evidence>
<dbReference type="Proteomes" id="UP001182556">
    <property type="component" value="Unassembled WGS sequence"/>
</dbReference>